<name>A0ABD0J327_9CAEN</name>
<protein>
    <submittedName>
        <fullName evidence="1">Uncharacterized protein</fullName>
    </submittedName>
</protein>
<proteinExistence type="predicted"/>
<accession>A0ABD0J327</accession>
<evidence type="ECO:0000313" key="1">
    <source>
        <dbReference type="EMBL" id="KAK7455319.1"/>
    </source>
</evidence>
<dbReference type="EMBL" id="JACVVK020000695">
    <property type="protein sequence ID" value="KAK7455319.1"/>
    <property type="molecule type" value="Genomic_DNA"/>
</dbReference>
<gene>
    <name evidence="1" type="ORF">BaRGS_00039513</name>
</gene>
<organism evidence="1 2">
    <name type="scientific">Batillaria attramentaria</name>
    <dbReference type="NCBI Taxonomy" id="370345"/>
    <lineage>
        <taxon>Eukaryota</taxon>
        <taxon>Metazoa</taxon>
        <taxon>Spiralia</taxon>
        <taxon>Lophotrochozoa</taxon>
        <taxon>Mollusca</taxon>
        <taxon>Gastropoda</taxon>
        <taxon>Caenogastropoda</taxon>
        <taxon>Sorbeoconcha</taxon>
        <taxon>Cerithioidea</taxon>
        <taxon>Batillariidae</taxon>
        <taxon>Batillaria</taxon>
    </lineage>
</organism>
<evidence type="ECO:0000313" key="2">
    <source>
        <dbReference type="Proteomes" id="UP001519460"/>
    </source>
</evidence>
<reference evidence="1 2" key="1">
    <citation type="journal article" date="2023" name="Sci. Data">
        <title>Genome assembly of the Korean intertidal mud-creeper Batillaria attramentaria.</title>
        <authorList>
            <person name="Patra A.K."/>
            <person name="Ho P.T."/>
            <person name="Jun S."/>
            <person name="Lee S.J."/>
            <person name="Kim Y."/>
            <person name="Won Y.J."/>
        </authorList>
    </citation>
    <scope>NUCLEOTIDE SEQUENCE [LARGE SCALE GENOMIC DNA]</scope>
    <source>
        <strain evidence="1">Wonlab-2016</strain>
    </source>
</reference>
<comment type="caution">
    <text evidence="1">The sequence shown here is derived from an EMBL/GenBank/DDBJ whole genome shotgun (WGS) entry which is preliminary data.</text>
</comment>
<dbReference type="Proteomes" id="UP001519460">
    <property type="component" value="Unassembled WGS sequence"/>
</dbReference>
<keyword evidence="2" id="KW-1185">Reference proteome</keyword>
<dbReference type="AlphaFoldDB" id="A0ABD0J327"/>
<feature type="non-terminal residue" evidence="1">
    <location>
        <position position="113"/>
    </location>
</feature>
<sequence length="113" mass="12695">MRKFLTLPIDVHRHGPGQDEDGIVRHCVCRGSSSGRFIMAGQDHHYPGKRDTGEGGCRAILIVQEGPLTPEWHLDSPAPHPAYAESGPHFQRALSMFTELYREQITFRSSYPP</sequence>